<keyword evidence="4" id="KW-1185">Reference proteome</keyword>
<reference evidence="3" key="1">
    <citation type="submission" date="2018-05" db="EMBL/GenBank/DDBJ databases">
        <title>Draft genome of Mucuna pruriens seed.</title>
        <authorList>
            <person name="Nnadi N.E."/>
            <person name="Vos R."/>
            <person name="Hasami M.H."/>
            <person name="Devisetty U.K."/>
            <person name="Aguiy J.C."/>
        </authorList>
    </citation>
    <scope>NUCLEOTIDE SEQUENCE [LARGE SCALE GENOMIC DNA]</scope>
    <source>
        <strain evidence="3">JCA_2017</strain>
    </source>
</reference>
<gene>
    <name evidence="3" type="ORF">CR513_52808</name>
</gene>
<dbReference type="PANTHER" id="PTHR47266">
    <property type="entry name" value="ENDONUCLEASE-RELATED"/>
    <property type="match status" value="1"/>
</dbReference>
<name>A0A371EQK6_MUCPR</name>
<keyword evidence="1" id="KW-0472">Membrane</keyword>
<evidence type="ECO:0000259" key="2">
    <source>
        <dbReference type="Pfam" id="PF17921"/>
    </source>
</evidence>
<feature type="domain" description="Integrase zinc-binding" evidence="2">
    <location>
        <begin position="164"/>
        <end position="212"/>
    </location>
</feature>
<evidence type="ECO:0000313" key="4">
    <source>
        <dbReference type="Proteomes" id="UP000257109"/>
    </source>
</evidence>
<feature type="non-terminal residue" evidence="3">
    <location>
        <position position="1"/>
    </location>
</feature>
<dbReference type="InterPro" id="IPR052160">
    <property type="entry name" value="Gypsy_RT_Integrase-like"/>
</dbReference>
<keyword evidence="1" id="KW-1133">Transmembrane helix</keyword>
<protein>
    <submittedName>
        <fullName evidence="3">Mitochondrial protein</fullName>
    </submittedName>
</protein>
<comment type="caution">
    <text evidence="3">The sequence shown here is derived from an EMBL/GenBank/DDBJ whole genome shotgun (WGS) entry which is preliminary data.</text>
</comment>
<dbReference type="Proteomes" id="UP000257109">
    <property type="component" value="Unassembled WGS sequence"/>
</dbReference>
<evidence type="ECO:0000256" key="1">
    <source>
        <dbReference type="SAM" id="Phobius"/>
    </source>
</evidence>
<dbReference type="Gene3D" id="1.10.340.70">
    <property type="match status" value="1"/>
</dbReference>
<sequence>MYHPDDRKQCCRLNVVRKKRRWRNASLHLDALKLEKSTMLKVKKLKMDGEKEKTKVELKQFPSHLIYIFLEGDDDKLVIISISLSSLEEEKLVKVLWENKGAIWWSIFDPIYPTITIITIIVIIIIITIIVIVVVVVIGDPYFFKVGLNNLLRRCVNHEEEKNMWHCYNSPYGGHYNGERTTAKLFQSSFFWPTLFKDSHNHAQCCDKCQRTGSIYERYEIPLQNILKVEAFDYWGINFVVFEGKGCHNNKLDNTLWTYHTTFKTPLGLLTFKMIN</sequence>
<accession>A0A371EQK6</accession>
<organism evidence="3 4">
    <name type="scientific">Mucuna pruriens</name>
    <name type="common">Velvet bean</name>
    <name type="synonym">Dolichos pruriens</name>
    <dbReference type="NCBI Taxonomy" id="157652"/>
    <lineage>
        <taxon>Eukaryota</taxon>
        <taxon>Viridiplantae</taxon>
        <taxon>Streptophyta</taxon>
        <taxon>Embryophyta</taxon>
        <taxon>Tracheophyta</taxon>
        <taxon>Spermatophyta</taxon>
        <taxon>Magnoliopsida</taxon>
        <taxon>eudicotyledons</taxon>
        <taxon>Gunneridae</taxon>
        <taxon>Pentapetalae</taxon>
        <taxon>rosids</taxon>
        <taxon>fabids</taxon>
        <taxon>Fabales</taxon>
        <taxon>Fabaceae</taxon>
        <taxon>Papilionoideae</taxon>
        <taxon>50 kb inversion clade</taxon>
        <taxon>NPAAA clade</taxon>
        <taxon>indigoferoid/millettioid clade</taxon>
        <taxon>Phaseoleae</taxon>
        <taxon>Mucuna</taxon>
    </lineage>
</organism>
<proteinExistence type="predicted"/>
<dbReference type="EMBL" id="QJKJ01012635">
    <property type="protein sequence ID" value="RDX68219.1"/>
    <property type="molecule type" value="Genomic_DNA"/>
</dbReference>
<keyword evidence="1" id="KW-0812">Transmembrane</keyword>
<dbReference type="AlphaFoldDB" id="A0A371EQK6"/>
<evidence type="ECO:0000313" key="3">
    <source>
        <dbReference type="EMBL" id="RDX68219.1"/>
    </source>
</evidence>
<feature type="transmembrane region" description="Helical" evidence="1">
    <location>
        <begin position="111"/>
        <end position="144"/>
    </location>
</feature>
<dbReference type="InterPro" id="IPR041588">
    <property type="entry name" value="Integrase_H2C2"/>
</dbReference>
<dbReference type="Pfam" id="PF17921">
    <property type="entry name" value="Integrase_H2C2"/>
    <property type="match status" value="1"/>
</dbReference>